<dbReference type="OrthoDB" id="9813898at2"/>
<accession>A0A1G9LP21</accession>
<evidence type="ECO:0000313" key="8">
    <source>
        <dbReference type="Proteomes" id="UP000198510"/>
    </source>
</evidence>
<dbReference type="Pfam" id="PF02609">
    <property type="entry name" value="Exonuc_VII_S"/>
    <property type="match status" value="1"/>
</dbReference>
<dbReference type="GO" id="GO:0009318">
    <property type="term" value="C:exodeoxyribonuclease VII complex"/>
    <property type="evidence" value="ECO:0007669"/>
    <property type="project" value="UniProtKB-UniRule"/>
</dbReference>
<gene>
    <name evidence="7" type="ORF">SAMN05421823_107120</name>
</gene>
<organism evidence="7 8">
    <name type="scientific">Catalinimonas alkaloidigena</name>
    <dbReference type="NCBI Taxonomy" id="1075417"/>
    <lineage>
        <taxon>Bacteria</taxon>
        <taxon>Pseudomonadati</taxon>
        <taxon>Bacteroidota</taxon>
        <taxon>Cytophagia</taxon>
        <taxon>Cytophagales</taxon>
        <taxon>Catalimonadaceae</taxon>
        <taxon>Catalinimonas</taxon>
    </lineage>
</organism>
<name>A0A1G9LP21_9BACT</name>
<dbReference type="GO" id="GO:0006308">
    <property type="term" value="P:DNA catabolic process"/>
    <property type="evidence" value="ECO:0007669"/>
    <property type="project" value="UniProtKB-UniRule"/>
</dbReference>
<evidence type="ECO:0000256" key="1">
    <source>
        <dbReference type="ARBA" id="ARBA00009998"/>
    </source>
</evidence>
<dbReference type="EC" id="3.1.11.6" evidence="6"/>
<dbReference type="SUPFAM" id="SSF116842">
    <property type="entry name" value="XseB-like"/>
    <property type="match status" value="1"/>
</dbReference>
<dbReference type="STRING" id="1075417.SAMN05421823_107120"/>
<keyword evidence="2" id="KW-0963">Cytoplasm</keyword>
<evidence type="ECO:0000313" key="7">
    <source>
        <dbReference type="EMBL" id="SDL63749.1"/>
    </source>
</evidence>
<dbReference type="Proteomes" id="UP000198510">
    <property type="component" value="Unassembled WGS sequence"/>
</dbReference>
<protein>
    <recommendedName>
        <fullName evidence="6">Exodeoxyribonuclease VII small subunit</fullName>
        <ecNumber evidence="6">3.1.11.6</ecNumber>
    </recommendedName>
</protein>
<keyword evidence="5" id="KW-0269">Exonuclease</keyword>
<dbReference type="AlphaFoldDB" id="A0A1G9LP21"/>
<sequence length="66" mass="7634">MEEPLTFEAAQQELETLLEDLEGDVTRIDDLLEKVKRARTLIDFCRIRLRQVEAATDELLDEEGEA</sequence>
<dbReference type="Gene3D" id="1.10.287.1040">
    <property type="entry name" value="Exonuclease VII, small subunit"/>
    <property type="match status" value="1"/>
</dbReference>
<evidence type="ECO:0000256" key="2">
    <source>
        <dbReference type="ARBA" id="ARBA00022490"/>
    </source>
</evidence>
<dbReference type="RefSeq" id="WP_089684423.1">
    <property type="nucleotide sequence ID" value="NZ_FNFO01000007.1"/>
</dbReference>
<dbReference type="EMBL" id="FNFO01000007">
    <property type="protein sequence ID" value="SDL63749.1"/>
    <property type="molecule type" value="Genomic_DNA"/>
</dbReference>
<proteinExistence type="inferred from homology"/>
<reference evidence="7 8" key="1">
    <citation type="submission" date="2016-10" db="EMBL/GenBank/DDBJ databases">
        <authorList>
            <person name="de Groot N.N."/>
        </authorList>
    </citation>
    <scope>NUCLEOTIDE SEQUENCE [LARGE SCALE GENOMIC DNA]</scope>
    <source>
        <strain evidence="7 8">DSM 25186</strain>
    </source>
</reference>
<dbReference type="GO" id="GO:0008855">
    <property type="term" value="F:exodeoxyribonuclease VII activity"/>
    <property type="evidence" value="ECO:0007669"/>
    <property type="project" value="UniProtKB-UniRule"/>
</dbReference>
<dbReference type="NCBIfam" id="TIGR01280">
    <property type="entry name" value="xseB"/>
    <property type="match status" value="1"/>
</dbReference>
<keyword evidence="8" id="KW-1185">Reference proteome</keyword>
<evidence type="ECO:0000256" key="4">
    <source>
        <dbReference type="ARBA" id="ARBA00022801"/>
    </source>
</evidence>
<keyword evidence="4" id="KW-0378">Hydrolase</keyword>
<dbReference type="InterPro" id="IPR003761">
    <property type="entry name" value="Exonuc_VII_S"/>
</dbReference>
<keyword evidence="3" id="KW-0540">Nuclease</keyword>
<comment type="similarity">
    <text evidence="1">Belongs to the XseB family.</text>
</comment>
<evidence type="ECO:0000256" key="5">
    <source>
        <dbReference type="ARBA" id="ARBA00022839"/>
    </source>
</evidence>
<evidence type="ECO:0000256" key="6">
    <source>
        <dbReference type="NCBIfam" id="TIGR01280"/>
    </source>
</evidence>
<dbReference type="InterPro" id="IPR037004">
    <property type="entry name" value="Exonuc_VII_ssu_sf"/>
</dbReference>
<evidence type="ECO:0000256" key="3">
    <source>
        <dbReference type="ARBA" id="ARBA00022722"/>
    </source>
</evidence>